<organism evidence="2 3">
    <name type="scientific">Herbiconiux flava</name>
    <dbReference type="NCBI Taxonomy" id="881268"/>
    <lineage>
        <taxon>Bacteria</taxon>
        <taxon>Bacillati</taxon>
        <taxon>Actinomycetota</taxon>
        <taxon>Actinomycetes</taxon>
        <taxon>Micrococcales</taxon>
        <taxon>Microbacteriaceae</taxon>
        <taxon>Herbiconiux</taxon>
    </lineage>
</organism>
<evidence type="ECO:0000313" key="2">
    <source>
        <dbReference type="EMBL" id="NYD68904.1"/>
    </source>
</evidence>
<dbReference type="RefSeq" id="WP_179546335.1">
    <property type="nucleotide sequence ID" value="NZ_BSEW01000001.1"/>
</dbReference>
<feature type="transmembrane region" description="Helical" evidence="1">
    <location>
        <begin position="17"/>
        <end position="39"/>
    </location>
</feature>
<dbReference type="InterPro" id="IPR006311">
    <property type="entry name" value="TAT_signal"/>
</dbReference>
<keyword evidence="3" id="KW-1185">Reference proteome</keyword>
<evidence type="ECO:0008006" key="4">
    <source>
        <dbReference type="Google" id="ProtNLM"/>
    </source>
</evidence>
<evidence type="ECO:0000256" key="1">
    <source>
        <dbReference type="SAM" id="Phobius"/>
    </source>
</evidence>
<reference evidence="2 3" key="1">
    <citation type="submission" date="2020-07" db="EMBL/GenBank/DDBJ databases">
        <title>Sequencing the genomes of 1000 actinobacteria strains.</title>
        <authorList>
            <person name="Klenk H.-P."/>
        </authorList>
    </citation>
    <scope>NUCLEOTIDE SEQUENCE [LARGE SCALE GENOMIC DNA]</scope>
    <source>
        <strain evidence="2 3">DSM 26474</strain>
    </source>
</reference>
<name>A0A852SH36_9MICO</name>
<dbReference type="SUPFAM" id="SSF51126">
    <property type="entry name" value="Pectin lyase-like"/>
    <property type="match status" value="1"/>
</dbReference>
<protein>
    <recommendedName>
        <fullName evidence="4">Right-handed parallel beta-helix repeat-containing protein</fullName>
    </recommendedName>
</protein>
<gene>
    <name evidence="2" type="ORF">BJ984_000062</name>
</gene>
<keyword evidence="1" id="KW-1133">Transmembrane helix</keyword>
<evidence type="ECO:0000313" key="3">
    <source>
        <dbReference type="Proteomes" id="UP000549913"/>
    </source>
</evidence>
<comment type="caution">
    <text evidence="2">The sequence shown here is derived from an EMBL/GenBank/DDBJ whole genome shotgun (WGS) entry which is preliminary data.</text>
</comment>
<proteinExistence type="predicted"/>
<dbReference type="AlphaFoldDB" id="A0A852SH36"/>
<dbReference type="PROSITE" id="PS51318">
    <property type="entry name" value="TAT"/>
    <property type="match status" value="1"/>
</dbReference>
<dbReference type="Proteomes" id="UP000549913">
    <property type="component" value="Unassembled WGS sequence"/>
</dbReference>
<keyword evidence="1" id="KW-0812">Transmembrane</keyword>
<accession>A0A852SH36</accession>
<sequence>MNEESNASETPRPTRRAFLLVATSGLATVGLGVIGGLSLSALTNGRMLSAELTDTADSAELTALSDSDRDASTALKRFLASAGPAVVLSGRFTIDSPIDVPHHVQRVTLAAGSALKVRGDHNGIRRMGSIVFRERTGHTMREGAEHFVTDSPARYSKNEYLLLSGANKVKNSGDRYGYLRRVTSVDGDRVYIDRPLPRVIDKDPRTSSVQLAPTIRIDGEGEIYNLDPRKGKSSLVTLKAVEKPEVSGIEVHSNGGIGVTVAHCHGGTIDCTVRDLLDDGVDYFGYGVNVSGSSRDVMVGGFMTRVRHAVTTNAGGLIDQVGHAGEPEDCTFAPRAEDCSNKAIDTHRLGWGIVMIPDVSGGNGGVQVRADNTTVKGGRVRDVSVSGVTIAEVVSVPARVSGVMIQNVQDGIGIRCRGPADIQDCVIMDTPGVAVEMNDGSSIDGLDIRNGGDVRIRILGSDNSVRNVLVDGSAE</sequence>
<dbReference type="EMBL" id="JACCBM010000001">
    <property type="protein sequence ID" value="NYD68904.1"/>
    <property type="molecule type" value="Genomic_DNA"/>
</dbReference>
<keyword evidence="1" id="KW-0472">Membrane</keyword>
<dbReference type="InterPro" id="IPR011050">
    <property type="entry name" value="Pectin_lyase_fold/virulence"/>
</dbReference>